<protein>
    <submittedName>
        <fullName evidence="1">Uncharacterized protein</fullName>
    </submittedName>
</protein>
<evidence type="ECO:0000313" key="1">
    <source>
        <dbReference type="EMBL" id="AXH71264.1"/>
    </source>
</evidence>
<sequence>MEKKSEEKVVFMLKDQVIAVSSQQPEANIRTGEICTMCKKGVMCKTSEDSTIKWCDNCSMGVIGEMKKP</sequence>
<gene>
    <name evidence="1" type="ORF">BSP38_222</name>
</gene>
<proteinExistence type="predicted"/>
<evidence type="ECO:0000313" key="2">
    <source>
        <dbReference type="Proteomes" id="UP000260425"/>
    </source>
</evidence>
<organism evidence="1 2">
    <name type="scientific">Bacillus phage BSP38</name>
    <dbReference type="NCBI Taxonomy" id="2283013"/>
    <lineage>
        <taxon>Viruses</taxon>
        <taxon>Duplodnaviria</taxon>
        <taxon>Heunggongvirae</taxon>
        <taxon>Uroviricota</taxon>
        <taxon>Caudoviricetes</taxon>
        <taxon>Herelleviridae</taxon>
        <taxon>Bastillevirinae</taxon>
        <taxon>Jeonjuvirus</taxon>
        <taxon>Jeonjuvirus BSP38</taxon>
    </lineage>
</organism>
<accession>A0A345MK82</accession>
<reference evidence="1 2" key="1">
    <citation type="submission" date="2018-07" db="EMBL/GenBank/DDBJ databases">
        <title>Complete nucleotide sequence of Bacillus phage BSP38.</title>
        <authorList>
            <person name="Ghosh K."/>
            <person name="Kim K.-P."/>
        </authorList>
    </citation>
    <scope>NUCLEOTIDE SEQUENCE [LARGE SCALE GENOMIC DNA]</scope>
</reference>
<dbReference type="EMBL" id="MH606185">
    <property type="protein sequence ID" value="AXH71264.1"/>
    <property type="molecule type" value="Genomic_DNA"/>
</dbReference>
<keyword evidence="2" id="KW-1185">Reference proteome</keyword>
<dbReference type="Proteomes" id="UP000260425">
    <property type="component" value="Segment"/>
</dbReference>
<name>A0A345MK82_BPBSP</name>
<organismHost>
    <name type="scientific">Bacillus subtilis</name>
    <dbReference type="NCBI Taxonomy" id="1423"/>
</organismHost>